<evidence type="ECO:0000313" key="2">
    <source>
        <dbReference type="EMBL" id="CAD8184312.1"/>
    </source>
</evidence>
<organism evidence="2 3">
    <name type="scientific">Paramecium octaurelia</name>
    <dbReference type="NCBI Taxonomy" id="43137"/>
    <lineage>
        <taxon>Eukaryota</taxon>
        <taxon>Sar</taxon>
        <taxon>Alveolata</taxon>
        <taxon>Ciliophora</taxon>
        <taxon>Intramacronucleata</taxon>
        <taxon>Oligohymenophorea</taxon>
        <taxon>Peniculida</taxon>
        <taxon>Parameciidae</taxon>
        <taxon>Paramecium</taxon>
    </lineage>
</organism>
<dbReference type="CDD" id="cd00167">
    <property type="entry name" value="SANT"/>
    <property type="match status" value="1"/>
</dbReference>
<dbReference type="InterPro" id="IPR017930">
    <property type="entry name" value="Myb_dom"/>
</dbReference>
<name>A0A8S1W734_PAROT</name>
<dbReference type="OrthoDB" id="2143914at2759"/>
<gene>
    <name evidence="2" type="ORF">POCTA_138.1.T0830027</name>
</gene>
<reference evidence="2" key="1">
    <citation type="submission" date="2021-01" db="EMBL/GenBank/DDBJ databases">
        <authorList>
            <consortium name="Genoscope - CEA"/>
            <person name="William W."/>
        </authorList>
    </citation>
    <scope>NUCLEOTIDE SEQUENCE</scope>
</reference>
<proteinExistence type="predicted"/>
<feature type="domain" description="HTH myb-type" evidence="1">
    <location>
        <begin position="78"/>
        <end position="120"/>
    </location>
</feature>
<accession>A0A8S1W734</accession>
<dbReference type="AlphaFoldDB" id="A0A8S1W734"/>
<evidence type="ECO:0000313" key="3">
    <source>
        <dbReference type="Proteomes" id="UP000683925"/>
    </source>
</evidence>
<dbReference type="PROSITE" id="PS51294">
    <property type="entry name" value="HTH_MYB"/>
    <property type="match status" value="1"/>
</dbReference>
<dbReference type="Pfam" id="PF00249">
    <property type="entry name" value="Myb_DNA-binding"/>
    <property type="match status" value="1"/>
</dbReference>
<sequence>MDEANYINQFILNEGIDELPSHHVEEESLEHLYYSMMQWQSTYDQKDSNKNLAQKRRINDMRYYQLYVCIFSRFSDLEDQRILELVIQLGPNFNKIVKYFPGKTMNMIKNRYYKKLRFNKEYYLGDKQKSKTKKNK</sequence>
<dbReference type="InterPro" id="IPR001005">
    <property type="entry name" value="SANT/Myb"/>
</dbReference>
<evidence type="ECO:0000259" key="1">
    <source>
        <dbReference type="PROSITE" id="PS51294"/>
    </source>
</evidence>
<dbReference type="SMART" id="SM00717">
    <property type="entry name" value="SANT"/>
    <property type="match status" value="1"/>
</dbReference>
<comment type="caution">
    <text evidence="2">The sequence shown here is derived from an EMBL/GenBank/DDBJ whole genome shotgun (WGS) entry which is preliminary data.</text>
</comment>
<keyword evidence="3" id="KW-1185">Reference proteome</keyword>
<dbReference type="EMBL" id="CAJJDP010000082">
    <property type="protein sequence ID" value="CAD8184312.1"/>
    <property type="molecule type" value="Genomic_DNA"/>
</dbReference>
<dbReference type="Proteomes" id="UP000683925">
    <property type="component" value="Unassembled WGS sequence"/>
</dbReference>
<protein>
    <recommendedName>
        <fullName evidence="1">HTH myb-type domain-containing protein</fullName>
    </recommendedName>
</protein>
<dbReference type="OMA" id="MDEAIYI"/>